<dbReference type="Pfam" id="PF18145">
    <property type="entry name" value="SAVED"/>
    <property type="match status" value="1"/>
</dbReference>
<sequence>MSVTNIPESVKFRLWGKAAGRCQYESCGRQLYLDSLTKVEFNTAYIAHIYGEMPGSARYEKGTSERLAKDISNLMLMCDEHHRKIDVHEKDQHPAPRLIQMKQDNERRIELLTSLMPSQQTHLILFGANIGTHQTPLTFNDASLALLPDRFPSENHAIELGITNGTLENHQPEYWDFHQQQLVRMFERRVEPLKGADKVQHYSIFAMAPMPLLIKLGSLISDIYPADVYQRHREPASWQWQSGDRGEQMRLIEPADFEGIPVLNLSLSATVTPDRIEQVLGSKVSIWTITHQEPNNDFLKTKRLLADFRILMRQAFDRIKATHGQNKQLHIFPAMPIATAIELGRIRQPKADMQLVIYDQNNKLKSFIKTIEIE</sequence>
<evidence type="ECO:0000313" key="3">
    <source>
        <dbReference type="Proteomes" id="UP001241110"/>
    </source>
</evidence>
<name>A0AAE3QYW4_9BACT</name>
<dbReference type="EMBL" id="JASJOS010000025">
    <property type="protein sequence ID" value="MDJ1485983.1"/>
    <property type="molecule type" value="Genomic_DNA"/>
</dbReference>
<feature type="domain" description="SMODS-associated and fused to various effectors" evidence="1">
    <location>
        <begin position="186"/>
        <end position="373"/>
    </location>
</feature>
<dbReference type="Proteomes" id="UP001241110">
    <property type="component" value="Unassembled WGS sequence"/>
</dbReference>
<dbReference type="AlphaFoldDB" id="A0AAE3QYW4"/>
<gene>
    <name evidence="2" type="ORF">QNI16_36215</name>
</gene>
<evidence type="ECO:0000313" key="2">
    <source>
        <dbReference type="EMBL" id="MDJ1485983.1"/>
    </source>
</evidence>
<evidence type="ECO:0000259" key="1">
    <source>
        <dbReference type="Pfam" id="PF18145"/>
    </source>
</evidence>
<accession>A0AAE3QYW4</accession>
<dbReference type="NCBIfam" id="NF033611">
    <property type="entry name" value="SAVED"/>
    <property type="match status" value="1"/>
</dbReference>
<comment type="caution">
    <text evidence="2">The sequence shown here is derived from an EMBL/GenBank/DDBJ whole genome shotgun (WGS) entry which is preliminary data.</text>
</comment>
<organism evidence="2 3">
    <name type="scientific">Xanthocytophaga flava</name>
    <dbReference type="NCBI Taxonomy" id="3048013"/>
    <lineage>
        <taxon>Bacteria</taxon>
        <taxon>Pseudomonadati</taxon>
        <taxon>Bacteroidota</taxon>
        <taxon>Cytophagia</taxon>
        <taxon>Cytophagales</taxon>
        <taxon>Rhodocytophagaceae</taxon>
        <taxon>Xanthocytophaga</taxon>
    </lineage>
</organism>
<reference evidence="2" key="1">
    <citation type="submission" date="2023-05" db="EMBL/GenBank/DDBJ databases">
        <authorList>
            <person name="Zhang X."/>
        </authorList>
    </citation>
    <scope>NUCLEOTIDE SEQUENCE</scope>
    <source>
        <strain evidence="2">YF14B1</strain>
    </source>
</reference>
<protein>
    <submittedName>
        <fullName evidence="2">SAVED domain-containing protein</fullName>
    </submittedName>
</protein>
<dbReference type="InterPro" id="IPR040836">
    <property type="entry name" value="SAVED"/>
</dbReference>
<proteinExistence type="predicted"/>